<evidence type="ECO:0000256" key="12">
    <source>
        <dbReference type="SAM" id="MobiDB-lite"/>
    </source>
</evidence>
<accession>H2YE04</accession>
<keyword evidence="9" id="KW-0539">Nucleus</keyword>
<dbReference type="Proteomes" id="UP000007875">
    <property type="component" value="Unassembled WGS sequence"/>
</dbReference>
<evidence type="ECO:0000313" key="14">
    <source>
        <dbReference type="Proteomes" id="UP000007875"/>
    </source>
</evidence>
<dbReference type="GO" id="GO:0045746">
    <property type="term" value="P:negative regulation of Notch signaling pathway"/>
    <property type="evidence" value="ECO:0007669"/>
    <property type="project" value="TreeGrafter"/>
</dbReference>
<dbReference type="GO" id="GO:0015631">
    <property type="term" value="F:tubulin binding"/>
    <property type="evidence" value="ECO:0007669"/>
    <property type="project" value="InterPro"/>
</dbReference>
<feature type="compositionally biased region" description="Polar residues" evidence="12">
    <location>
        <begin position="97"/>
        <end position="117"/>
    </location>
</feature>
<organism evidence="13 14">
    <name type="scientific">Ciona savignyi</name>
    <name type="common">Pacific transparent sea squirt</name>
    <dbReference type="NCBI Taxonomy" id="51511"/>
    <lineage>
        <taxon>Eukaryota</taxon>
        <taxon>Metazoa</taxon>
        <taxon>Chordata</taxon>
        <taxon>Tunicata</taxon>
        <taxon>Ascidiacea</taxon>
        <taxon>Phlebobranchia</taxon>
        <taxon>Cionidae</taxon>
        <taxon>Ciona</taxon>
    </lineage>
</organism>
<reference evidence="14" key="1">
    <citation type="submission" date="2003-08" db="EMBL/GenBank/DDBJ databases">
        <authorList>
            <person name="Birren B."/>
            <person name="Nusbaum C."/>
            <person name="Abebe A."/>
            <person name="Abouelleil A."/>
            <person name="Adekoya E."/>
            <person name="Ait-zahra M."/>
            <person name="Allen N."/>
            <person name="Allen T."/>
            <person name="An P."/>
            <person name="Anderson M."/>
            <person name="Anderson S."/>
            <person name="Arachchi H."/>
            <person name="Armbruster J."/>
            <person name="Bachantsang P."/>
            <person name="Baldwin J."/>
            <person name="Barry A."/>
            <person name="Bayul T."/>
            <person name="Blitshsteyn B."/>
            <person name="Bloom T."/>
            <person name="Blye J."/>
            <person name="Boguslavskiy L."/>
            <person name="Borowsky M."/>
            <person name="Boukhgalter B."/>
            <person name="Brunache A."/>
            <person name="Butler J."/>
            <person name="Calixte N."/>
            <person name="Calvo S."/>
            <person name="Camarata J."/>
            <person name="Campo K."/>
            <person name="Chang J."/>
            <person name="Cheshatsang Y."/>
            <person name="Citroen M."/>
            <person name="Collymore A."/>
            <person name="Considine T."/>
            <person name="Cook A."/>
            <person name="Cooke P."/>
            <person name="Corum B."/>
            <person name="Cuomo C."/>
            <person name="David R."/>
            <person name="Dawoe T."/>
            <person name="Degray S."/>
            <person name="Dodge S."/>
            <person name="Dooley K."/>
            <person name="Dorje P."/>
            <person name="Dorjee K."/>
            <person name="Dorris L."/>
            <person name="Duffey N."/>
            <person name="Dupes A."/>
            <person name="Elkins T."/>
            <person name="Engels R."/>
            <person name="Erickson J."/>
            <person name="Farina A."/>
            <person name="Faro S."/>
            <person name="Ferreira P."/>
            <person name="Fischer H."/>
            <person name="Fitzgerald M."/>
            <person name="Foley K."/>
            <person name="Gage D."/>
            <person name="Galagan J."/>
            <person name="Gearin G."/>
            <person name="Gnerre S."/>
            <person name="Gnirke A."/>
            <person name="Goyette A."/>
            <person name="Graham J."/>
            <person name="Grandbois E."/>
            <person name="Gyaltsen K."/>
            <person name="Hafez N."/>
            <person name="Hagopian D."/>
            <person name="Hagos B."/>
            <person name="Hall J."/>
            <person name="Hatcher B."/>
            <person name="Heller A."/>
            <person name="Higgins H."/>
            <person name="Honan T."/>
            <person name="Horn A."/>
            <person name="Houde N."/>
            <person name="Hughes L."/>
            <person name="Hulme W."/>
            <person name="Husby E."/>
            <person name="Iliev I."/>
            <person name="Jaffe D."/>
            <person name="Jones C."/>
            <person name="Kamal M."/>
            <person name="Kamat A."/>
            <person name="Kamvysselis M."/>
            <person name="Karlsson E."/>
            <person name="Kells C."/>
            <person name="Kieu A."/>
            <person name="Kisner P."/>
            <person name="Kodira C."/>
            <person name="Kulbokas E."/>
            <person name="Labutti K."/>
            <person name="Lama D."/>
            <person name="Landers T."/>
            <person name="Leger J."/>
            <person name="Levine S."/>
            <person name="Lewis D."/>
            <person name="Lewis T."/>
            <person name="Lindblad-toh K."/>
            <person name="Liu X."/>
            <person name="Lokyitsang T."/>
            <person name="Lokyitsang Y."/>
            <person name="Lucien O."/>
            <person name="Lui A."/>
            <person name="Ma L.J."/>
            <person name="Mabbitt R."/>
            <person name="Macdonald J."/>
            <person name="Maclean C."/>
            <person name="Major J."/>
            <person name="Manning J."/>
            <person name="Marabella R."/>
            <person name="Maru K."/>
            <person name="Matthews C."/>
            <person name="Mauceli E."/>
            <person name="Mccarthy M."/>
            <person name="Mcdonough S."/>
            <person name="Mcghee T."/>
            <person name="Meldrim J."/>
            <person name="Meneus L."/>
            <person name="Mesirov J."/>
            <person name="Mihalev A."/>
            <person name="Mihova T."/>
            <person name="Mikkelsen T."/>
            <person name="Mlenga V."/>
            <person name="Moru K."/>
            <person name="Mozes J."/>
            <person name="Mulrain L."/>
            <person name="Munson G."/>
            <person name="Naylor J."/>
            <person name="Newes C."/>
            <person name="Nguyen C."/>
            <person name="Nguyen N."/>
            <person name="Nguyen T."/>
            <person name="Nicol R."/>
            <person name="Nielsen C."/>
            <person name="Nizzari M."/>
            <person name="Norbu C."/>
            <person name="Norbu N."/>
            <person name="O'donnell P."/>
            <person name="Okoawo O."/>
            <person name="O'leary S."/>
            <person name="Omotosho B."/>
            <person name="O'neill K."/>
            <person name="Osman S."/>
            <person name="Parker S."/>
            <person name="Perrin D."/>
            <person name="Phunkhang P."/>
            <person name="Piqani B."/>
            <person name="Purcell S."/>
            <person name="Rachupka T."/>
            <person name="Ramasamy U."/>
            <person name="Rameau R."/>
            <person name="Ray V."/>
            <person name="Raymond C."/>
            <person name="Retta R."/>
            <person name="Richardson S."/>
            <person name="Rise C."/>
            <person name="Rodriguez J."/>
            <person name="Rogers J."/>
            <person name="Rogov P."/>
            <person name="Rutman M."/>
            <person name="Schupbach R."/>
            <person name="Seaman C."/>
            <person name="Settipalli S."/>
            <person name="Sharpe T."/>
            <person name="Sheridan J."/>
            <person name="Sherpa N."/>
            <person name="Shi J."/>
            <person name="Smirnov S."/>
            <person name="Smith C."/>
            <person name="Sougnez C."/>
            <person name="Spencer B."/>
            <person name="Stalker J."/>
            <person name="Stange-thomann N."/>
            <person name="Stavropoulos S."/>
            <person name="Stetson K."/>
            <person name="Stone C."/>
            <person name="Stone S."/>
            <person name="Stubbs M."/>
            <person name="Talamas J."/>
            <person name="Tchuinga P."/>
            <person name="Tenzing P."/>
            <person name="Tesfaye S."/>
            <person name="Theodore J."/>
            <person name="Thoulutsang Y."/>
            <person name="Topham K."/>
            <person name="Towey S."/>
            <person name="Tsamla T."/>
            <person name="Tsomo N."/>
            <person name="Vallee D."/>
            <person name="Vassiliev H."/>
            <person name="Venkataraman V."/>
            <person name="Vinson J."/>
            <person name="Vo A."/>
            <person name="Wade C."/>
            <person name="Wang S."/>
            <person name="Wangchuk T."/>
            <person name="Wangdi T."/>
            <person name="Whittaker C."/>
            <person name="Wilkinson J."/>
            <person name="Wu Y."/>
            <person name="Wyman D."/>
            <person name="Yadav S."/>
            <person name="Yang S."/>
            <person name="Yang X."/>
            <person name="Yeager S."/>
            <person name="Yee E."/>
            <person name="Young G."/>
            <person name="Zainoun J."/>
            <person name="Zembeck L."/>
            <person name="Zimmer A."/>
            <person name="Zody M."/>
            <person name="Lander E."/>
        </authorList>
    </citation>
    <scope>NUCLEOTIDE SEQUENCE [LARGE SCALE GENOMIC DNA]</scope>
</reference>
<feature type="compositionally biased region" description="Polar residues" evidence="12">
    <location>
        <begin position="1"/>
        <end position="37"/>
    </location>
</feature>
<reference evidence="13" key="3">
    <citation type="submission" date="2025-09" db="UniProtKB">
        <authorList>
            <consortium name="Ensembl"/>
        </authorList>
    </citation>
    <scope>IDENTIFICATION</scope>
</reference>
<evidence type="ECO:0000256" key="11">
    <source>
        <dbReference type="ARBA" id="ARBA00031318"/>
    </source>
</evidence>
<dbReference type="HOGENOM" id="CLU_1598355_0_0_1"/>
<dbReference type="GO" id="GO:0005737">
    <property type="term" value="C:cytoplasm"/>
    <property type="evidence" value="ECO:0007669"/>
    <property type="project" value="UniProtKB-SubCell"/>
</dbReference>
<dbReference type="GO" id="GO:0007219">
    <property type="term" value="P:Notch signaling pathway"/>
    <property type="evidence" value="ECO:0007669"/>
    <property type="project" value="UniProtKB-KW"/>
</dbReference>
<reference evidence="13" key="2">
    <citation type="submission" date="2025-08" db="UniProtKB">
        <authorList>
            <consortium name="Ensembl"/>
        </authorList>
    </citation>
    <scope>IDENTIFICATION</scope>
</reference>
<dbReference type="PANTHER" id="PTHR34917">
    <property type="entry name" value="RBPJ-INTERACTING AND TUBULIN-ASSOCIATED PROTEIN 1"/>
    <property type="match status" value="1"/>
</dbReference>
<dbReference type="eggNOG" id="ENOG502S61Y">
    <property type="taxonomic scope" value="Eukaryota"/>
</dbReference>
<evidence type="ECO:0000256" key="10">
    <source>
        <dbReference type="ARBA" id="ARBA00024957"/>
    </source>
</evidence>
<keyword evidence="14" id="KW-1185">Reference proteome</keyword>
<evidence type="ECO:0000256" key="6">
    <source>
        <dbReference type="ARBA" id="ARBA00022490"/>
    </source>
</evidence>
<comment type="function">
    <text evidence="10">Tubulin-binding protein that acts as a negative regulator of Notch signaling pathway. Shuttles between the cytoplasm and the nucleus and mediates the nuclear export of RBPJ/RBPSUH, thereby preventing the interaction between RBPJ/RBPSUH and NICD product of Notch proteins (Notch intracellular domain), leading to down-regulate Notch-mediated transcription. May play a role in neurogenesis.</text>
</comment>
<sequence>MDSRKTPFTLTGKQIITPSPKTNKLNAYRTKASSSGADETLFGIPTRYAQQVETKRSNADQQWDPPWITSPTKTGAPLLWTPFQYKQFDGSVGPVDENNQTQKPRTPRSARTPNSNKYRLKKHTPTYVDETLFGTRLKDPSVKVSWNSNNGNNAKRLLWSPDMKGYSPRSTDEFLVRPVCPLGVYDDPYV</sequence>
<evidence type="ECO:0000256" key="4">
    <source>
        <dbReference type="ARBA" id="ARBA00011667"/>
    </source>
</evidence>
<evidence type="ECO:0000256" key="1">
    <source>
        <dbReference type="ARBA" id="ARBA00004123"/>
    </source>
</evidence>
<proteinExistence type="inferred from homology"/>
<dbReference type="Ensembl" id="ENSCSAVT00000003607.1">
    <property type="protein sequence ID" value="ENSCSAVP00000003552.1"/>
    <property type="gene ID" value="ENSCSAVG00000002110.1"/>
</dbReference>
<dbReference type="GeneTree" id="ENSGT00730000114217"/>
<dbReference type="InterPro" id="IPR031418">
    <property type="entry name" value="RITA1"/>
</dbReference>
<evidence type="ECO:0000256" key="9">
    <source>
        <dbReference type="ARBA" id="ARBA00023242"/>
    </source>
</evidence>
<evidence type="ECO:0000256" key="7">
    <source>
        <dbReference type="ARBA" id="ARBA00022902"/>
    </source>
</evidence>
<keyword evidence="8" id="KW-0914">Notch signaling pathway</keyword>
<evidence type="ECO:0000256" key="8">
    <source>
        <dbReference type="ARBA" id="ARBA00022976"/>
    </source>
</evidence>
<feature type="region of interest" description="Disordered" evidence="12">
    <location>
        <begin position="1"/>
        <end position="39"/>
    </location>
</feature>
<protein>
    <recommendedName>
        <fullName evidence="5">RBPJ-interacting and tubulin-associated protein 1</fullName>
    </recommendedName>
    <alternativeName>
        <fullName evidence="11">RBPJ-interacting and tubulin-associated protein</fullName>
    </alternativeName>
</protein>
<evidence type="ECO:0000256" key="2">
    <source>
        <dbReference type="ARBA" id="ARBA00004496"/>
    </source>
</evidence>
<dbReference type="AlphaFoldDB" id="H2YE04"/>
<comment type="subunit">
    <text evidence="4">Interacts with RBPJ/RBPSUH.</text>
</comment>
<feature type="region of interest" description="Disordered" evidence="12">
    <location>
        <begin position="90"/>
        <end position="118"/>
    </location>
</feature>
<comment type="similarity">
    <text evidence="3">Belongs to the RITA family.</text>
</comment>
<evidence type="ECO:0000313" key="13">
    <source>
        <dbReference type="Ensembl" id="ENSCSAVP00000003552.1"/>
    </source>
</evidence>
<dbReference type="GO" id="GO:0005634">
    <property type="term" value="C:nucleus"/>
    <property type="evidence" value="ECO:0007669"/>
    <property type="project" value="UniProtKB-SubCell"/>
</dbReference>
<evidence type="ECO:0000256" key="5">
    <source>
        <dbReference type="ARBA" id="ARBA00014447"/>
    </source>
</evidence>
<name>H2YE04_CIOSA</name>
<keyword evidence="6" id="KW-0963">Cytoplasm</keyword>
<dbReference type="InParanoid" id="H2YE04"/>
<dbReference type="GO" id="GO:0007399">
    <property type="term" value="P:nervous system development"/>
    <property type="evidence" value="ECO:0007669"/>
    <property type="project" value="UniProtKB-KW"/>
</dbReference>
<dbReference type="Pfam" id="PF17066">
    <property type="entry name" value="RITA"/>
    <property type="match status" value="1"/>
</dbReference>
<comment type="subcellular location">
    <subcellularLocation>
        <location evidence="2">Cytoplasm</location>
    </subcellularLocation>
    <subcellularLocation>
        <location evidence="1">Nucleus</location>
    </subcellularLocation>
</comment>
<dbReference type="PANTHER" id="PTHR34917:SF1">
    <property type="entry name" value="RBPJ-INTERACTING AND TUBULIN-ASSOCIATED PROTEIN 1"/>
    <property type="match status" value="1"/>
</dbReference>
<keyword evidence="7" id="KW-0524">Neurogenesis</keyword>
<evidence type="ECO:0000256" key="3">
    <source>
        <dbReference type="ARBA" id="ARBA00010906"/>
    </source>
</evidence>
<dbReference type="GO" id="GO:0051168">
    <property type="term" value="P:nuclear export"/>
    <property type="evidence" value="ECO:0007669"/>
    <property type="project" value="InterPro"/>
</dbReference>